<organism evidence="1">
    <name type="scientific">uncultured Caudovirales phage</name>
    <dbReference type="NCBI Taxonomy" id="2100421"/>
    <lineage>
        <taxon>Viruses</taxon>
        <taxon>Duplodnaviria</taxon>
        <taxon>Heunggongvirae</taxon>
        <taxon>Uroviricota</taxon>
        <taxon>Caudoviricetes</taxon>
        <taxon>Peduoviridae</taxon>
        <taxon>Maltschvirus</taxon>
        <taxon>Maltschvirus maltsch</taxon>
    </lineage>
</organism>
<dbReference type="Gene3D" id="3.40.50.2000">
    <property type="entry name" value="Glycogen Phosphorylase B"/>
    <property type="match status" value="1"/>
</dbReference>
<sequence length="411" mass="46407">MRTAVISSPVATQSGYGHHAREVIKQFIDKRGEEWDIKLLSMPWGHTPFTFPIPLDWQRRIIPLPLTAQPDIWVQITVPNEFQPIGKYNIGVTAGTEGDICPVDWINKINQMQVTIVPSEFTKTVFTETAKRNNLDILTNIHVIPEYFDETQYNNKSVTTSVAGLDDIRESDAFLSVGHWLQGQVGEDRKNIGGMIHCFFNTFKNKKDAPALILKTSGATYAVTDRFEMQNRINQIASLFRGERLPAVYILHGDLTTAEMNALYNHPKVKAMVSFTKAEGFGRPLLEFATTGKPIIAPHYSGQADFLKKDYICALPGQLTPIHQTAQNDFLIGDAKWFTPDYGYAAAMMKDVLKNYKKWAELAKRQKYFVNVNFSEPAVAKRYDQVLTIIDAGIDKLPKAVELKLPKLQKV</sequence>
<evidence type="ECO:0000313" key="1">
    <source>
        <dbReference type="EMBL" id="CAB4160000.1"/>
    </source>
</evidence>
<reference evidence="1" key="1">
    <citation type="submission" date="2020-04" db="EMBL/GenBank/DDBJ databases">
        <authorList>
            <person name="Chiriac C."/>
            <person name="Salcher M."/>
            <person name="Ghai R."/>
            <person name="Kavagutti S V."/>
        </authorList>
    </citation>
    <scope>NUCLEOTIDE SEQUENCE</scope>
</reference>
<dbReference type="SUPFAM" id="SSF53756">
    <property type="entry name" value="UDP-Glycosyltransferase/glycogen phosphorylase"/>
    <property type="match status" value="1"/>
</dbReference>
<accession>A0A6J5NJJ5</accession>
<dbReference type="EMBL" id="LR796697">
    <property type="protein sequence ID" value="CAB4160000.1"/>
    <property type="molecule type" value="Genomic_DNA"/>
</dbReference>
<dbReference type="PANTHER" id="PTHR46656">
    <property type="entry name" value="PUTATIVE-RELATED"/>
    <property type="match status" value="1"/>
</dbReference>
<name>A0A6J5NJJ5_9CAUD</name>
<evidence type="ECO:0008006" key="2">
    <source>
        <dbReference type="Google" id="ProtNLM"/>
    </source>
</evidence>
<dbReference type="PANTHER" id="PTHR46656:SF3">
    <property type="entry name" value="PUTATIVE-RELATED"/>
    <property type="match status" value="1"/>
</dbReference>
<gene>
    <name evidence="1" type="ORF">UFOVP723_31</name>
</gene>
<protein>
    <recommendedName>
        <fullName evidence="2">RfaG Glycosyltransferase</fullName>
    </recommendedName>
</protein>
<proteinExistence type="predicted"/>